<comment type="caution">
    <text evidence="2">The sequence shown here is derived from an EMBL/GenBank/DDBJ whole genome shotgun (WGS) entry which is preliminary data.</text>
</comment>
<reference evidence="2 3" key="1">
    <citation type="submission" date="2016-09" db="EMBL/GenBank/DDBJ databases">
        <title>Genome-resolved meta-omics ties microbial dynamics to process performance in biotechnology for thiocyanate degradation.</title>
        <authorList>
            <person name="Kantor R.S."/>
            <person name="Huddy R.J."/>
            <person name="Iyer R."/>
            <person name="Thomas B.C."/>
            <person name="Brown C.T."/>
            <person name="Anantharaman K."/>
            <person name="Tringe S."/>
            <person name="Hettich R.L."/>
            <person name="Harrison S.T."/>
            <person name="Banfield J.F."/>
        </authorList>
    </citation>
    <scope>NUCLEOTIDE SEQUENCE [LARGE SCALE GENOMIC DNA]</scope>
    <source>
        <strain evidence="2">59-99</strain>
    </source>
</reference>
<proteinExistence type="predicted"/>
<evidence type="ECO:0000313" key="3">
    <source>
        <dbReference type="Proteomes" id="UP000184233"/>
    </source>
</evidence>
<dbReference type="STRING" id="1895771.BGO89_06865"/>
<protein>
    <submittedName>
        <fullName evidence="2">Uncharacterized protein</fullName>
    </submittedName>
</protein>
<sequence>MDNRYAFTPIPGLGAAAKPCRNCGRGDVNVNVNVNTGSNASVGSSRQHSESAPPDTMPPVVQHVERETPKQQDVPDVRRILREELTRSGLGKPSFEGPQRPPTAKRQVEYRPVFIPRDRIVERVQYKPFNVVWDRLRRVFTNRDVMHPVDRVRTVPAAAVRPSFEGTARR</sequence>
<feature type="region of interest" description="Disordered" evidence="1">
    <location>
        <begin position="85"/>
        <end position="105"/>
    </location>
</feature>
<evidence type="ECO:0000313" key="2">
    <source>
        <dbReference type="EMBL" id="OJX57687.1"/>
    </source>
</evidence>
<evidence type="ECO:0000256" key="1">
    <source>
        <dbReference type="SAM" id="MobiDB-lite"/>
    </source>
</evidence>
<accession>A0A1M3KYV7</accession>
<gene>
    <name evidence="2" type="ORF">BGO89_06865</name>
</gene>
<dbReference type="EMBL" id="MKVH01000021">
    <property type="protein sequence ID" value="OJX57687.1"/>
    <property type="molecule type" value="Genomic_DNA"/>
</dbReference>
<feature type="region of interest" description="Disordered" evidence="1">
    <location>
        <begin position="34"/>
        <end position="60"/>
    </location>
</feature>
<dbReference type="AlphaFoldDB" id="A0A1M3KYV7"/>
<organism evidence="2 3">
    <name type="scientific">Candidatus Kapaibacterium thiocyanatum</name>
    <dbReference type="NCBI Taxonomy" id="1895771"/>
    <lineage>
        <taxon>Bacteria</taxon>
        <taxon>Pseudomonadati</taxon>
        <taxon>Candidatus Kapaibacteriota</taxon>
        <taxon>Candidatus Kapaibacteriia</taxon>
        <taxon>Candidatus Kapaibacteriales</taxon>
        <taxon>Candidatus Kapaibacteriaceae</taxon>
        <taxon>Candidatus Kapaibacterium</taxon>
    </lineage>
</organism>
<name>A0A1M3KYV7_9BACT</name>
<feature type="compositionally biased region" description="Low complexity" evidence="1">
    <location>
        <begin position="34"/>
        <end position="45"/>
    </location>
</feature>
<dbReference type="Proteomes" id="UP000184233">
    <property type="component" value="Unassembled WGS sequence"/>
</dbReference>